<dbReference type="Proteomes" id="UP000198517">
    <property type="component" value="Unassembled WGS sequence"/>
</dbReference>
<sequence>MNILLINHYAGSPNYGMEFRPYHMAKEWVKQGHNVTILASSYSHLRREIDINGKNKKENIDGVNYIWYKTKPYDTNGLGRVYNIFQFLKALWGDTKNIVKEIKPDVVIASSTYPMDIWGAGRIAKKAKAQLIFEVHDLWPLSPIELGGMSKNHPFIMICQRAEDFAYKHSDKVVSMLPNVHDYMKSRGLDLSKLSIVPNGIVEEDWADVNSKPLSEGPLKQFVTKVKEEGKKIVAYTGAHGLPNALDSFLDAAKLLQENKNVVFVLVGKGLEKDNLIEKKNREHIENVYFFDPISKYEIPSLLQYFDIAYIGLKYQPLFRFGVSPNKLMDYMMAGKPICYAINAGNNLVQDADCGISVEAENPQAIANGIRELLSLSDEERCKLGNNGKKYILKHQTYSKLAVKFLNTMQND</sequence>
<dbReference type="RefSeq" id="WP_092735716.1">
    <property type="nucleotide sequence ID" value="NZ_FNAS01000001.1"/>
</dbReference>
<evidence type="ECO:0000313" key="5">
    <source>
        <dbReference type="Proteomes" id="UP000198517"/>
    </source>
</evidence>
<dbReference type="AlphaFoldDB" id="A0A1G6YXD5"/>
<proteinExistence type="predicted"/>
<evidence type="ECO:0000256" key="1">
    <source>
        <dbReference type="ARBA" id="ARBA00022679"/>
    </source>
</evidence>
<evidence type="ECO:0000259" key="2">
    <source>
        <dbReference type="Pfam" id="PF00534"/>
    </source>
</evidence>
<feature type="domain" description="Glycosyl transferase family 1" evidence="2">
    <location>
        <begin position="225"/>
        <end position="390"/>
    </location>
</feature>
<dbReference type="Pfam" id="PF00534">
    <property type="entry name" value="Glycos_transf_1"/>
    <property type="match status" value="1"/>
</dbReference>
<keyword evidence="5" id="KW-1185">Reference proteome</keyword>
<gene>
    <name evidence="4" type="ORF">SAMN05421544_101291</name>
</gene>
<accession>A0A1G6YXD5</accession>
<dbReference type="OrthoDB" id="9811902at2"/>
<name>A0A1G6YXD5_9FLAO</name>
<dbReference type="GO" id="GO:0009103">
    <property type="term" value="P:lipopolysaccharide biosynthetic process"/>
    <property type="evidence" value="ECO:0007669"/>
    <property type="project" value="TreeGrafter"/>
</dbReference>
<dbReference type="SUPFAM" id="SSF53756">
    <property type="entry name" value="UDP-Glycosyltransferase/glycogen phosphorylase"/>
    <property type="match status" value="1"/>
</dbReference>
<dbReference type="PANTHER" id="PTHR46401:SF2">
    <property type="entry name" value="GLYCOSYLTRANSFERASE WBBK-RELATED"/>
    <property type="match status" value="1"/>
</dbReference>
<evidence type="ECO:0000259" key="3">
    <source>
        <dbReference type="Pfam" id="PF13579"/>
    </source>
</evidence>
<feature type="domain" description="Glycosyltransferase subfamily 4-like N-terminal" evidence="3">
    <location>
        <begin position="16"/>
        <end position="200"/>
    </location>
</feature>
<dbReference type="Gene3D" id="3.40.50.2000">
    <property type="entry name" value="Glycogen Phosphorylase B"/>
    <property type="match status" value="2"/>
</dbReference>
<keyword evidence="1 4" id="KW-0808">Transferase</keyword>
<evidence type="ECO:0000313" key="4">
    <source>
        <dbReference type="EMBL" id="SDD94723.1"/>
    </source>
</evidence>
<organism evidence="4 5">
    <name type="scientific">Riemerella columbipharyngis</name>
    <dbReference type="NCBI Taxonomy" id="1071918"/>
    <lineage>
        <taxon>Bacteria</taxon>
        <taxon>Pseudomonadati</taxon>
        <taxon>Bacteroidota</taxon>
        <taxon>Flavobacteriia</taxon>
        <taxon>Flavobacteriales</taxon>
        <taxon>Weeksellaceae</taxon>
        <taxon>Riemerella</taxon>
    </lineage>
</organism>
<protein>
    <submittedName>
        <fullName evidence="4">Glycosyltransferase involved in cell wall bisynthesis</fullName>
    </submittedName>
</protein>
<dbReference type="GO" id="GO:0016757">
    <property type="term" value="F:glycosyltransferase activity"/>
    <property type="evidence" value="ECO:0007669"/>
    <property type="project" value="InterPro"/>
</dbReference>
<dbReference type="InterPro" id="IPR001296">
    <property type="entry name" value="Glyco_trans_1"/>
</dbReference>
<reference evidence="4 5" key="1">
    <citation type="submission" date="2016-10" db="EMBL/GenBank/DDBJ databases">
        <authorList>
            <person name="de Groot N.N."/>
        </authorList>
    </citation>
    <scope>NUCLEOTIDE SEQUENCE [LARGE SCALE GENOMIC DNA]</scope>
    <source>
        <strain evidence="4 5">DSM 24015</strain>
    </source>
</reference>
<dbReference type="STRING" id="1071918.SAMN05421544_101291"/>
<dbReference type="PANTHER" id="PTHR46401">
    <property type="entry name" value="GLYCOSYLTRANSFERASE WBBK-RELATED"/>
    <property type="match status" value="1"/>
</dbReference>
<dbReference type="CDD" id="cd03794">
    <property type="entry name" value="GT4_WbuB-like"/>
    <property type="match status" value="1"/>
</dbReference>
<dbReference type="Pfam" id="PF13579">
    <property type="entry name" value="Glyco_trans_4_4"/>
    <property type="match status" value="1"/>
</dbReference>
<dbReference type="EMBL" id="FNAS01000001">
    <property type="protein sequence ID" value="SDD94723.1"/>
    <property type="molecule type" value="Genomic_DNA"/>
</dbReference>
<dbReference type="InterPro" id="IPR028098">
    <property type="entry name" value="Glyco_trans_4-like_N"/>
</dbReference>